<keyword evidence="1" id="KW-0812">Transmembrane</keyword>
<evidence type="ECO:0000313" key="3">
    <source>
        <dbReference type="EMBL" id="AVX36828.1"/>
    </source>
</evidence>
<organism evidence="3 4">
    <name type="scientific">Yersinia massiliensis</name>
    <dbReference type="NCBI Taxonomy" id="419257"/>
    <lineage>
        <taxon>Bacteria</taxon>
        <taxon>Pseudomonadati</taxon>
        <taxon>Pseudomonadota</taxon>
        <taxon>Gammaproteobacteria</taxon>
        <taxon>Enterobacterales</taxon>
        <taxon>Yersiniaceae</taxon>
        <taxon>Yersinia</taxon>
    </lineage>
</organism>
<evidence type="ECO:0000259" key="2">
    <source>
        <dbReference type="Pfam" id="PF07811"/>
    </source>
</evidence>
<keyword evidence="1" id="KW-0472">Membrane</keyword>
<sequence>MNIYCLNYFIVAARPFYLTDNLWNAICLMERYMYSNKLVLTIRERIRSDSGAISLEFALLIGPFLLLVFLFLEICRVIFISAALDLAVAESGRSASFDSSTATNYRASFIHSLENNSQLWPWLGNSDDIDIEDVLYCRNVEELVANSCRASTPASGAKLAVYSIKYHYNPVLAQLFLLSSFKASLLSRKVVYVQHYELV</sequence>
<protein>
    <recommendedName>
        <fullName evidence="2">TadE-like domain-containing protein</fullName>
    </recommendedName>
</protein>
<proteinExistence type="predicted"/>
<evidence type="ECO:0000313" key="4">
    <source>
        <dbReference type="Proteomes" id="UP000240908"/>
    </source>
</evidence>
<reference evidence="4" key="1">
    <citation type="journal article" date="2018" name="Genome Announc.">
        <title>First complete genome sequence of Yersinia massiliensis.</title>
        <authorList>
            <person name="Thomas M.C."/>
            <person name="Arling V."/>
            <person name="Goji N."/>
            <person name="Janzen T.W."/>
            <person name="Duceppe M.-O."/>
            <person name="Mathews A."/>
            <person name="Carrillo C."/>
            <person name="Amoako K."/>
        </authorList>
    </citation>
    <scope>NUCLEOTIDE SEQUENCE [LARGE SCALE GENOMIC DNA]</scope>
    <source>
        <strain evidence="4">GTA</strain>
    </source>
</reference>
<dbReference type="InterPro" id="IPR012495">
    <property type="entry name" value="TadE-like_dom"/>
</dbReference>
<dbReference type="EMBL" id="CP028487">
    <property type="protein sequence ID" value="AVX36828.1"/>
    <property type="molecule type" value="Genomic_DNA"/>
</dbReference>
<dbReference type="Pfam" id="PF07811">
    <property type="entry name" value="TadE"/>
    <property type="match status" value="1"/>
</dbReference>
<evidence type="ECO:0000256" key="1">
    <source>
        <dbReference type="SAM" id="Phobius"/>
    </source>
</evidence>
<accession>A0ABM6UPK2</accession>
<gene>
    <name evidence="3" type="ORF">DA391_03640</name>
</gene>
<dbReference type="Proteomes" id="UP000240908">
    <property type="component" value="Chromosome"/>
</dbReference>
<keyword evidence="4" id="KW-1185">Reference proteome</keyword>
<feature type="transmembrane region" description="Helical" evidence="1">
    <location>
        <begin position="53"/>
        <end position="72"/>
    </location>
</feature>
<name>A0ABM6UPK2_9GAMM</name>
<keyword evidence="1" id="KW-1133">Transmembrane helix</keyword>
<feature type="domain" description="TadE-like" evidence="2">
    <location>
        <begin position="51"/>
        <end position="93"/>
    </location>
</feature>